<sequence length="402" mass="47462">MNFEETYINFKEQEHIQPMELHNKKKYYTDLSNLEDSWTGRMDAKLANTFIHESVRLVINAIVLFEKGYIDCAYYSLRQSLEISTTMVYLTELDPDKKKEELNKWKSQSNFPMYSQMLRFLKNNGNAFSDIKLKMDKYFEKLQKVKKYMNKYVHKQGFNTFYIARNCISSRKDESSRVTKDFEGCLVSCIGAIAVFRLAIDPFPVLLMDYEIYSRTIDLVTEPYTHEFVEEYIGEEAFEAYKRTDIYQGYYEYLMNEEKRQLSVLDVTKNKHIDKEKIDEILNQAHLLTKTDFIAVAIAGLSEKVAKIYCFNGWPFYTTSTRSVRSDLSFHSGTLKNIRDSNNHLNVPYDEAFLTYLVVESESFFLEHNEKFELDEYKSLEVQISILLLMNSKNYEEQCETS</sequence>
<dbReference type="Proteomes" id="UP000003900">
    <property type="component" value="Unassembled WGS sequence"/>
</dbReference>
<dbReference type="AlphaFoldDB" id="H3SNF5"/>
<organism evidence="1 2">
    <name type="scientific">Paenibacillus dendritiformis C454</name>
    <dbReference type="NCBI Taxonomy" id="1131935"/>
    <lineage>
        <taxon>Bacteria</taxon>
        <taxon>Bacillati</taxon>
        <taxon>Bacillota</taxon>
        <taxon>Bacilli</taxon>
        <taxon>Bacillales</taxon>
        <taxon>Paenibacillaceae</taxon>
        <taxon>Paenibacillus</taxon>
    </lineage>
</organism>
<reference evidence="1 2" key="1">
    <citation type="journal article" date="2012" name="J. Bacteriol.">
        <title>Genome Sequence of the Pattern-Forming Social Bacterium Paenibacillus dendritiformis C454 Chiral Morphotype.</title>
        <authorList>
            <person name="Sirota-Madi A."/>
            <person name="Olender T."/>
            <person name="Helman Y."/>
            <person name="Brainis I."/>
            <person name="Finkelshtein A."/>
            <person name="Roth D."/>
            <person name="Hagai E."/>
            <person name="Leshkowitz D."/>
            <person name="Brodsky L."/>
            <person name="Galatenko V."/>
            <person name="Nikolaev V."/>
            <person name="Gutnick D.L."/>
            <person name="Lancet D."/>
            <person name="Ben-Jacob E."/>
        </authorList>
    </citation>
    <scope>NUCLEOTIDE SEQUENCE [LARGE SCALE GENOMIC DNA]</scope>
    <source>
        <strain evidence="1 2">C454</strain>
    </source>
</reference>
<evidence type="ECO:0000313" key="2">
    <source>
        <dbReference type="Proteomes" id="UP000003900"/>
    </source>
</evidence>
<protein>
    <submittedName>
        <fullName evidence="1">Uncharacterized protein</fullName>
    </submittedName>
</protein>
<dbReference type="EMBL" id="AHKH01000136">
    <property type="protein sequence ID" value="EHQ59394.1"/>
    <property type="molecule type" value="Genomic_DNA"/>
</dbReference>
<proteinExistence type="predicted"/>
<gene>
    <name evidence="1" type="ORF">PDENDC454_25526</name>
</gene>
<dbReference type="OrthoDB" id="1097055at2"/>
<accession>H3SNF5</accession>
<dbReference type="RefSeq" id="WP_006679580.1">
    <property type="nucleotide sequence ID" value="NZ_AHKH01000136.1"/>
</dbReference>
<dbReference type="PATRIC" id="fig|1131935.3.peg.5305"/>
<keyword evidence="2" id="KW-1185">Reference proteome</keyword>
<evidence type="ECO:0000313" key="1">
    <source>
        <dbReference type="EMBL" id="EHQ59394.1"/>
    </source>
</evidence>
<comment type="caution">
    <text evidence="1">The sequence shown here is derived from an EMBL/GenBank/DDBJ whole genome shotgun (WGS) entry which is preliminary data.</text>
</comment>
<name>H3SNF5_9BACL</name>